<dbReference type="EMBL" id="NWSH01001475">
    <property type="protein sequence ID" value="PCG71132.1"/>
    <property type="molecule type" value="Genomic_DNA"/>
</dbReference>
<sequence length="102" mass="11245">MKALHSPSSSSSAIAAAGVIASAGHYVNCGAREMRRERCRCGRVRQSRLVRGYWARARRLFSFAARALSNPPPRAPHPPPSCTPENSLEKRTYSTLCQFINS</sequence>
<comment type="caution">
    <text evidence="2">The sequence shown here is derived from an EMBL/GenBank/DDBJ whole genome shotgun (WGS) entry which is preliminary data.</text>
</comment>
<organism evidence="2">
    <name type="scientific">Heliothis virescens</name>
    <name type="common">Tobacco budworm moth</name>
    <dbReference type="NCBI Taxonomy" id="7102"/>
    <lineage>
        <taxon>Eukaryota</taxon>
        <taxon>Metazoa</taxon>
        <taxon>Ecdysozoa</taxon>
        <taxon>Arthropoda</taxon>
        <taxon>Hexapoda</taxon>
        <taxon>Insecta</taxon>
        <taxon>Pterygota</taxon>
        <taxon>Neoptera</taxon>
        <taxon>Endopterygota</taxon>
        <taxon>Lepidoptera</taxon>
        <taxon>Glossata</taxon>
        <taxon>Ditrysia</taxon>
        <taxon>Noctuoidea</taxon>
        <taxon>Noctuidae</taxon>
        <taxon>Heliothinae</taxon>
        <taxon>Heliothis</taxon>
    </lineage>
</organism>
<reference evidence="2" key="1">
    <citation type="submission" date="2017-09" db="EMBL/GenBank/DDBJ databases">
        <title>Contemporary evolution of a Lepidopteran species, Heliothis virescens, in response to modern agricultural practices.</title>
        <authorList>
            <person name="Fritz M.L."/>
            <person name="Deyonke A.M."/>
            <person name="Papanicolaou A."/>
            <person name="Micinski S."/>
            <person name="Westbrook J."/>
            <person name="Gould F."/>
        </authorList>
    </citation>
    <scope>NUCLEOTIDE SEQUENCE [LARGE SCALE GENOMIC DNA]</scope>
    <source>
        <strain evidence="2">HvINT-</strain>
        <tissue evidence="2">Whole body</tissue>
    </source>
</reference>
<feature type="compositionally biased region" description="Pro residues" evidence="1">
    <location>
        <begin position="70"/>
        <end position="82"/>
    </location>
</feature>
<name>A0A2A4JI93_HELVI</name>
<accession>A0A2A4JI93</accession>
<gene>
    <name evidence="2" type="ORF">B5V51_2203</name>
</gene>
<feature type="region of interest" description="Disordered" evidence="1">
    <location>
        <begin position="68"/>
        <end position="87"/>
    </location>
</feature>
<dbReference type="AlphaFoldDB" id="A0A2A4JI93"/>
<proteinExistence type="predicted"/>
<evidence type="ECO:0000313" key="2">
    <source>
        <dbReference type="EMBL" id="PCG71132.1"/>
    </source>
</evidence>
<protein>
    <submittedName>
        <fullName evidence="2">Uncharacterized protein</fullName>
    </submittedName>
</protein>
<evidence type="ECO:0000256" key="1">
    <source>
        <dbReference type="SAM" id="MobiDB-lite"/>
    </source>
</evidence>